<dbReference type="Proteomes" id="UP001583177">
    <property type="component" value="Unassembled WGS sequence"/>
</dbReference>
<comment type="caution">
    <text evidence="3">The sequence shown here is derived from an EMBL/GenBank/DDBJ whole genome shotgun (WGS) entry which is preliminary data.</text>
</comment>
<reference evidence="3 4" key="1">
    <citation type="journal article" date="2024" name="IMA Fungus">
        <title>IMA Genome - F19 : A genome assembly and annotation guide to empower mycologists, including annotated draft genome sequences of Ceratocystis pirilliformis, Diaporthe australafricana, Fusarium ophioides, Paecilomyces lecythidis, and Sporothrix stenoceras.</title>
        <authorList>
            <person name="Aylward J."/>
            <person name="Wilson A.M."/>
            <person name="Visagie C.M."/>
            <person name="Spraker J."/>
            <person name="Barnes I."/>
            <person name="Buitendag C."/>
            <person name="Ceriani C."/>
            <person name="Del Mar Angel L."/>
            <person name="du Plessis D."/>
            <person name="Fuchs T."/>
            <person name="Gasser K."/>
            <person name="Kramer D."/>
            <person name="Li W."/>
            <person name="Munsamy K."/>
            <person name="Piso A."/>
            <person name="Price J.L."/>
            <person name="Sonnekus B."/>
            <person name="Thomas C."/>
            <person name="van der Nest A."/>
            <person name="van Dijk A."/>
            <person name="van Heerden A."/>
            <person name="van Vuuren N."/>
            <person name="Yilmaz N."/>
            <person name="Duong T.A."/>
            <person name="van der Merwe N.A."/>
            <person name="Wingfield M.J."/>
            <person name="Wingfield B.D."/>
        </authorList>
    </citation>
    <scope>NUCLEOTIDE SEQUENCE [LARGE SCALE GENOMIC DNA]</scope>
    <source>
        <strain evidence="3 4">CMW 18300</strain>
    </source>
</reference>
<evidence type="ECO:0000259" key="2">
    <source>
        <dbReference type="PROSITE" id="PS50035"/>
    </source>
</evidence>
<protein>
    <recommendedName>
        <fullName evidence="2">PLD phosphodiesterase domain-containing protein</fullName>
    </recommendedName>
</protein>
<dbReference type="EMBL" id="JAWRVE010000122">
    <property type="protein sequence ID" value="KAL1856392.1"/>
    <property type="molecule type" value="Genomic_DNA"/>
</dbReference>
<dbReference type="SUPFAM" id="SSF56024">
    <property type="entry name" value="Phospholipase D/nuclease"/>
    <property type="match status" value="2"/>
</dbReference>
<dbReference type="PROSITE" id="PS50035">
    <property type="entry name" value="PLD"/>
    <property type="match status" value="2"/>
</dbReference>
<name>A0ABR3W999_9PEZI</name>
<dbReference type="PANTHER" id="PTHR21248:SF11">
    <property type="entry name" value="PLD PHOSPHODIESTERASE DOMAIN-CONTAINING PROTEIN"/>
    <property type="match status" value="1"/>
</dbReference>
<dbReference type="InterPro" id="IPR025202">
    <property type="entry name" value="PLD-like_dom"/>
</dbReference>
<dbReference type="SMART" id="SM00155">
    <property type="entry name" value="PLDc"/>
    <property type="match status" value="2"/>
</dbReference>
<dbReference type="CDD" id="cd00138">
    <property type="entry name" value="PLDc_SF"/>
    <property type="match status" value="1"/>
</dbReference>
<evidence type="ECO:0000256" key="1">
    <source>
        <dbReference type="SAM" id="Coils"/>
    </source>
</evidence>
<proteinExistence type="predicted"/>
<keyword evidence="4" id="KW-1185">Reference proteome</keyword>
<organism evidence="3 4">
    <name type="scientific">Diaporthe australafricana</name>
    <dbReference type="NCBI Taxonomy" id="127596"/>
    <lineage>
        <taxon>Eukaryota</taxon>
        <taxon>Fungi</taxon>
        <taxon>Dikarya</taxon>
        <taxon>Ascomycota</taxon>
        <taxon>Pezizomycotina</taxon>
        <taxon>Sordariomycetes</taxon>
        <taxon>Sordariomycetidae</taxon>
        <taxon>Diaporthales</taxon>
        <taxon>Diaporthaceae</taxon>
        <taxon>Diaporthe</taxon>
    </lineage>
</organism>
<dbReference type="Gene3D" id="3.30.870.10">
    <property type="entry name" value="Endonuclease Chain A"/>
    <property type="match status" value="2"/>
</dbReference>
<keyword evidence="1" id="KW-0175">Coiled coil</keyword>
<evidence type="ECO:0000313" key="4">
    <source>
        <dbReference type="Proteomes" id="UP001583177"/>
    </source>
</evidence>
<feature type="domain" description="PLD phosphodiesterase" evidence="2">
    <location>
        <begin position="138"/>
        <end position="165"/>
    </location>
</feature>
<evidence type="ECO:0000313" key="3">
    <source>
        <dbReference type="EMBL" id="KAL1856392.1"/>
    </source>
</evidence>
<dbReference type="InterPro" id="IPR001736">
    <property type="entry name" value="PLipase_D/transphosphatidylase"/>
</dbReference>
<dbReference type="Pfam" id="PF13091">
    <property type="entry name" value="PLDc_2"/>
    <property type="match status" value="1"/>
</dbReference>
<gene>
    <name evidence="3" type="ORF">Daus18300_010764</name>
</gene>
<accession>A0ABR3W999</accession>
<sequence length="452" mass="49805">METFTLGTGASIYTQRLLPAILSAQHEIILVTCFWARSKTLTALSNALEQLARQRETQQAQARQLQDHQHESQQPALPLRVRICFSSRSILQKLSHTSSTDGYVYPKSAWAGTLGLPAPEVMAAGNIELEVKSLFFLPFSVMHPKFLIVDRRRAFVPSCNVSWEAWLEGCLELSRRAPRDDPVDGLLEFYRTVWNKDLDLGSSLPPLTQQASANGLEEEIVKSPADATARLVDVEVPATAVDWLPGWHHRDPSFCFLPWKTSSAPDTPLNTTILRLFNEASRDVYVQTPNLTSPPVLSAIDKALARGVDVTIVTSRRMMLLEQLVTAGTTTGWCIRGLIKRYQRLGGSAAVDLEAQAITPGVLQISYFRSASGSTSSEEPVHSHLKLSIFDGQHTVLGSGNMDRASWFTSQELGVLIHQSAEFATRIKNTVEEVLDGRLDCVVPASRNGSGS</sequence>
<feature type="coiled-coil region" evidence="1">
    <location>
        <begin position="41"/>
        <end position="68"/>
    </location>
</feature>
<feature type="domain" description="PLD phosphodiesterase" evidence="2">
    <location>
        <begin position="384"/>
        <end position="406"/>
    </location>
</feature>
<dbReference type="PANTHER" id="PTHR21248">
    <property type="entry name" value="CARDIOLIPIN SYNTHASE"/>
    <property type="match status" value="1"/>
</dbReference>